<proteinExistence type="predicted"/>
<feature type="transmembrane region" description="Helical" evidence="1">
    <location>
        <begin position="6"/>
        <end position="25"/>
    </location>
</feature>
<accession>A0A645ES75</accession>
<feature type="transmembrane region" description="Helical" evidence="1">
    <location>
        <begin position="37"/>
        <end position="62"/>
    </location>
</feature>
<evidence type="ECO:0000313" key="2">
    <source>
        <dbReference type="EMBL" id="MPN04142.1"/>
    </source>
</evidence>
<dbReference type="EMBL" id="VSSQ01050074">
    <property type="protein sequence ID" value="MPN04142.1"/>
    <property type="molecule type" value="Genomic_DNA"/>
</dbReference>
<evidence type="ECO:0000256" key="1">
    <source>
        <dbReference type="SAM" id="Phobius"/>
    </source>
</evidence>
<comment type="caution">
    <text evidence="2">The sequence shown here is derived from an EMBL/GenBank/DDBJ whole genome shotgun (WGS) entry which is preliminary data.</text>
</comment>
<name>A0A645ES75_9ZZZZ</name>
<keyword evidence="1" id="KW-1133">Transmembrane helix</keyword>
<sequence length="68" mass="7215">MPSELLQLYVDAPLALMVVLLPLQIGDTVADAETEGIAFTVTVTLAVFVQPLAVPVTVYVVVEDGETE</sequence>
<organism evidence="2">
    <name type="scientific">bioreactor metagenome</name>
    <dbReference type="NCBI Taxonomy" id="1076179"/>
    <lineage>
        <taxon>unclassified sequences</taxon>
        <taxon>metagenomes</taxon>
        <taxon>ecological metagenomes</taxon>
    </lineage>
</organism>
<reference evidence="2" key="1">
    <citation type="submission" date="2019-08" db="EMBL/GenBank/DDBJ databases">
        <authorList>
            <person name="Kucharzyk K."/>
            <person name="Murdoch R.W."/>
            <person name="Higgins S."/>
            <person name="Loffler F."/>
        </authorList>
    </citation>
    <scope>NUCLEOTIDE SEQUENCE</scope>
</reference>
<keyword evidence="1" id="KW-0812">Transmembrane</keyword>
<gene>
    <name evidence="2" type="ORF">SDC9_151378</name>
</gene>
<protein>
    <submittedName>
        <fullName evidence="2">Uncharacterized protein</fullName>
    </submittedName>
</protein>
<keyword evidence="1" id="KW-0472">Membrane</keyword>
<dbReference type="AlphaFoldDB" id="A0A645ES75"/>